<dbReference type="EMBL" id="CAJVPT010010589">
    <property type="protein sequence ID" value="CAG8571777.1"/>
    <property type="molecule type" value="Genomic_DNA"/>
</dbReference>
<comment type="caution">
    <text evidence="1">The sequence shown here is derived from an EMBL/GenBank/DDBJ whole genome shotgun (WGS) entry which is preliminary data.</text>
</comment>
<proteinExistence type="predicted"/>
<evidence type="ECO:0000313" key="1">
    <source>
        <dbReference type="EMBL" id="CAG8571777.1"/>
    </source>
</evidence>
<gene>
    <name evidence="1" type="ORF">ACOLOM_LOCUS5631</name>
</gene>
<name>A0ACA9M9R2_9GLOM</name>
<accession>A0ACA9M9R2</accession>
<reference evidence="1" key="1">
    <citation type="submission" date="2021-06" db="EMBL/GenBank/DDBJ databases">
        <authorList>
            <person name="Kallberg Y."/>
            <person name="Tangrot J."/>
            <person name="Rosling A."/>
        </authorList>
    </citation>
    <scope>NUCLEOTIDE SEQUENCE</scope>
    <source>
        <strain evidence="1">CL356</strain>
    </source>
</reference>
<organism evidence="1 2">
    <name type="scientific">Acaulospora colombiana</name>
    <dbReference type="NCBI Taxonomy" id="27376"/>
    <lineage>
        <taxon>Eukaryota</taxon>
        <taxon>Fungi</taxon>
        <taxon>Fungi incertae sedis</taxon>
        <taxon>Mucoromycota</taxon>
        <taxon>Glomeromycotina</taxon>
        <taxon>Glomeromycetes</taxon>
        <taxon>Diversisporales</taxon>
        <taxon>Acaulosporaceae</taxon>
        <taxon>Acaulospora</taxon>
    </lineage>
</organism>
<evidence type="ECO:0000313" key="2">
    <source>
        <dbReference type="Proteomes" id="UP000789525"/>
    </source>
</evidence>
<sequence length="670" mass="75547">MTTEQQTSTQVTDSASQIYKATYSGVPVWEFRVRSVAVMRRKTDSWLNATQILKVAEFDKPHRTRILEREVQKGEHEKVQGGYGKYQGTWVPYQTGVDLAERYHVKELLQPIIEFEPSLGSPPQAPKHVTAASNKPRKPREPKEPKAIKPRIPKKAKKVEPQAEEIMSVDTDHETNDVASVVSSNASISPISSLSTSPAPIESSNELSESDEATTVTTVQKPKRKRKQADSGGRVNKVAKTALNQSNATEYGSLMLTYFTTNADSIPDFIIHPPSDFDANIIIDQQGHTALHWAAAMANSDMASLLVKAGADPDRGNVLGETALMRSVMFPYNYENRSFHDMVQLLFRTIGNLDIRDQTVLHHVAIYATTKGRVGPSKYYMEVLLTQLAQHPNEEYRRTIINKQNHEGDTALNISARFANKRLVKLLVDAGGDPQIRNIQGKNAEDYILELDHESKFRTEQPNRPQNIQPVNGIENHENNASSTSVVVATSNRAEFLIQDVNAILQEFKNSYEVQIQAKDKELLLAQTQLTSSHEDLKKTNNLIDELREKTRAMPERKERKNDLSSLVTNKIENRMNQRLEACIANEKKKVITVIDTSPDRVKEFSQKLDELKEERRELLNKLIEIKKTPETKILPYKRVINMFSGVPTSQPQSYPSDTMAENNSSATRL</sequence>
<protein>
    <submittedName>
        <fullName evidence="1">6152_t:CDS:1</fullName>
    </submittedName>
</protein>
<dbReference type="Proteomes" id="UP000789525">
    <property type="component" value="Unassembled WGS sequence"/>
</dbReference>
<keyword evidence="2" id="KW-1185">Reference proteome</keyword>